<dbReference type="GeneID" id="25340014"/>
<dbReference type="InterPro" id="IPR006076">
    <property type="entry name" value="FAD-dep_OxRdtase"/>
</dbReference>
<dbReference type="OMA" id="NEEFTIH"/>
<dbReference type="Pfam" id="PF01266">
    <property type="entry name" value="DAO"/>
    <property type="match status" value="1"/>
</dbReference>
<reference evidence="7" key="1">
    <citation type="submission" date="2013-10" db="EMBL/GenBank/DDBJ databases">
        <title>Genomic analysis of the causative agents of coccidiosis in chickens.</title>
        <authorList>
            <person name="Reid A.J."/>
            <person name="Blake D."/>
            <person name="Billington K."/>
            <person name="Browne H."/>
            <person name="Dunn M."/>
            <person name="Hung S."/>
            <person name="Kawahara F."/>
            <person name="Miranda-Saavedra D."/>
            <person name="Mourier T."/>
            <person name="Nagra H."/>
            <person name="Otto T.D."/>
            <person name="Rawlings N."/>
            <person name="Sanchez A."/>
            <person name="Sanders M."/>
            <person name="Subramaniam C."/>
            <person name="Tay Y."/>
            <person name="Dear P."/>
            <person name="Doerig C."/>
            <person name="Gruber A."/>
            <person name="Parkinson J."/>
            <person name="Shirley M."/>
            <person name="Wan K.L."/>
            <person name="Berriman M."/>
            <person name="Tomley F."/>
            <person name="Pain A."/>
        </authorList>
    </citation>
    <scope>NUCLEOTIDE SEQUENCE [LARGE SCALE GENOMIC DNA]</scope>
    <source>
        <strain evidence="7">Weybridge</strain>
    </source>
</reference>
<evidence type="ECO:0000313" key="7">
    <source>
        <dbReference type="EMBL" id="CDJ60215.1"/>
    </source>
</evidence>
<keyword evidence="5" id="KW-0560">Oxidoreductase</keyword>
<keyword evidence="3" id="KW-0285">Flavoprotein</keyword>
<dbReference type="GO" id="GO:0004368">
    <property type="term" value="F:glycerol-3-phosphate dehydrogenase (quinone) activity"/>
    <property type="evidence" value="ECO:0007669"/>
    <property type="project" value="UniProtKB-EC"/>
</dbReference>
<reference evidence="7" key="2">
    <citation type="submission" date="2013-10" db="EMBL/GenBank/DDBJ databases">
        <authorList>
            <person name="Aslett M."/>
        </authorList>
    </citation>
    <scope>NUCLEOTIDE SEQUENCE [LARGE SCALE GENOMIC DNA]</scope>
    <source>
        <strain evidence="7">Weybridge</strain>
    </source>
</reference>
<dbReference type="PANTHER" id="PTHR11985:SF15">
    <property type="entry name" value="GLYCEROL-3-PHOSPHATE DEHYDROGENASE, MITOCHONDRIAL"/>
    <property type="match status" value="1"/>
</dbReference>
<dbReference type="EC" id="1.1.5.3" evidence="2"/>
<evidence type="ECO:0000256" key="4">
    <source>
        <dbReference type="ARBA" id="ARBA00022827"/>
    </source>
</evidence>
<dbReference type="PANTHER" id="PTHR11985">
    <property type="entry name" value="GLYCEROL-3-PHOSPHATE DEHYDROGENASE"/>
    <property type="match status" value="1"/>
</dbReference>
<accession>U6MEW9</accession>
<dbReference type="Proteomes" id="UP000030763">
    <property type="component" value="Unassembled WGS sequence"/>
</dbReference>
<dbReference type="InterPro" id="IPR000447">
    <property type="entry name" value="G3P_DH_FAD-dep"/>
</dbReference>
<dbReference type="OrthoDB" id="354166at2759"/>
<dbReference type="GO" id="GO:0006072">
    <property type="term" value="P:glycerol-3-phosphate metabolic process"/>
    <property type="evidence" value="ECO:0007669"/>
    <property type="project" value="InterPro"/>
</dbReference>
<evidence type="ECO:0000259" key="6">
    <source>
        <dbReference type="Pfam" id="PF01266"/>
    </source>
</evidence>
<protein>
    <recommendedName>
        <fullName evidence="2">glycerol-3-phosphate dehydrogenase</fullName>
        <ecNumber evidence="2">1.1.5.3</ecNumber>
    </recommendedName>
</protein>
<organism evidence="7 8">
    <name type="scientific">Eimeria maxima</name>
    <name type="common">Coccidian parasite</name>
    <dbReference type="NCBI Taxonomy" id="5804"/>
    <lineage>
        <taxon>Eukaryota</taxon>
        <taxon>Sar</taxon>
        <taxon>Alveolata</taxon>
        <taxon>Apicomplexa</taxon>
        <taxon>Conoidasida</taxon>
        <taxon>Coccidia</taxon>
        <taxon>Eucoccidiorida</taxon>
        <taxon>Eimeriorina</taxon>
        <taxon>Eimeriidae</taxon>
        <taxon>Eimeria</taxon>
    </lineage>
</organism>
<evidence type="ECO:0000313" key="8">
    <source>
        <dbReference type="Proteomes" id="UP000030763"/>
    </source>
</evidence>
<proteinExistence type="predicted"/>
<dbReference type="AlphaFoldDB" id="U6MEW9"/>
<name>U6MEW9_EIMMA</name>
<dbReference type="RefSeq" id="XP_013336865.1">
    <property type="nucleotide sequence ID" value="XM_013481411.1"/>
</dbReference>
<evidence type="ECO:0000256" key="3">
    <source>
        <dbReference type="ARBA" id="ARBA00022630"/>
    </source>
</evidence>
<feature type="non-terminal residue" evidence="7">
    <location>
        <position position="1"/>
    </location>
</feature>
<dbReference type="VEuPathDB" id="ToxoDB:EMWEY_00060280"/>
<keyword evidence="8" id="KW-1185">Reference proteome</keyword>
<comment type="cofactor">
    <cofactor evidence="1">
        <name>FAD</name>
        <dbReference type="ChEBI" id="CHEBI:57692"/>
    </cofactor>
</comment>
<dbReference type="EMBL" id="HG721549">
    <property type="protein sequence ID" value="CDJ60215.1"/>
    <property type="molecule type" value="Genomic_DNA"/>
</dbReference>
<dbReference type="Gene3D" id="3.30.9.10">
    <property type="entry name" value="D-Amino Acid Oxidase, subunit A, domain 2"/>
    <property type="match status" value="1"/>
</dbReference>
<evidence type="ECO:0000256" key="2">
    <source>
        <dbReference type="ARBA" id="ARBA00013029"/>
    </source>
</evidence>
<evidence type="ECO:0000256" key="1">
    <source>
        <dbReference type="ARBA" id="ARBA00001974"/>
    </source>
</evidence>
<evidence type="ECO:0000256" key="5">
    <source>
        <dbReference type="ARBA" id="ARBA00023002"/>
    </source>
</evidence>
<keyword evidence="4" id="KW-0274">FAD</keyword>
<dbReference type="GO" id="GO:0005739">
    <property type="term" value="C:mitochondrion"/>
    <property type="evidence" value="ECO:0007669"/>
    <property type="project" value="TreeGrafter"/>
</dbReference>
<feature type="domain" description="FAD dependent oxidoreductase" evidence="6">
    <location>
        <begin position="4"/>
        <end position="122"/>
    </location>
</feature>
<gene>
    <name evidence="7" type="ORF">EMWEY_00060280</name>
</gene>
<sequence>IGARVQDTETNEEFTIHSKVVVNCTGPLADRVRKMDHEDAQRLLTPAAGAHIVLPHWYTHKTPFGLLLPETSDGRVLFLLPWEGRTVAGTTDAPVLEAADPRPKESDVDFLVKELSAYLKVDPVQMRSAHAQPASRV</sequence>